<evidence type="ECO:0000313" key="2">
    <source>
        <dbReference type="Proteomes" id="UP000245263"/>
    </source>
</evidence>
<reference evidence="1 2" key="1">
    <citation type="submission" date="2021-08" db="EMBL/GenBank/DDBJ databases">
        <title>Complete genome sequence of Leptospira kobayashii strain E30.</title>
        <authorList>
            <person name="Nakao R."/>
            <person name="Nakamura S."/>
            <person name="Masuzawa T."/>
            <person name="Koizumi N."/>
        </authorList>
    </citation>
    <scope>NUCLEOTIDE SEQUENCE [LARGE SCALE GENOMIC DNA]</scope>
    <source>
        <strain evidence="1 2">E30</strain>
    </source>
</reference>
<keyword evidence="2" id="KW-1185">Reference proteome</keyword>
<accession>A0ABM7UIE1</accession>
<sequence>MIRIFIFLLSIAILIVDCTNYTASASNQAPPLLVSAVNNGNSNFILRVRASNPEIIFQGYRLFHGNSESEARNPGDLNSGSDCSLQNGQITVLTNQPTEYVFEIDPVAAVATSGAVCRFKRTVSSGQYISLRAISLSLSTQNSSSSLRVSGPSNAIILP</sequence>
<dbReference type="Proteomes" id="UP000245263">
    <property type="component" value="Chromosome 1"/>
</dbReference>
<dbReference type="RefSeq" id="WP_109018928.1">
    <property type="nucleotide sequence ID" value="NZ_AP025028.1"/>
</dbReference>
<evidence type="ECO:0008006" key="3">
    <source>
        <dbReference type="Google" id="ProtNLM"/>
    </source>
</evidence>
<gene>
    <name evidence="1" type="ORF">LPTSP3_g14350</name>
</gene>
<protein>
    <recommendedName>
        <fullName evidence="3">Lipoprotein</fullName>
    </recommendedName>
</protein>
<evidence type="ECO:0000313" key="1">
    <source>
        <dbReference type="EMBL" id="BDA78505.1"/>
    </source>
</evidence>
<organism evidence="1 2">
    <name type="scientific">Leptospira kobayashii</name>
    <dbReference type="NCBI Taxonomy" id="1917830"/>
    <lineage>
        <taxon>Bacteria</taxon>
        <taxon>Pseudomonadati</taxon>
        <taxon>Spirochaetota</taxon>
        <taxon>Spirochaetia</taxon>
        <taxon>Leptospirales</taxon>
        <taxon>Leptospiraceae</taxon>
        <taxon>Leptospira</taxon>
    </lineage>
</organism>
<name>A0ABM7UIE1_9LEPT</name>
<dbReference type="NCBIfam" id="NF047802">
    <property type="entry name" value="LIC11661_lipo"/>
    <property type="match status" value="1"/>
</dbReference>
<dbReference type="EMBL" id="AP025028">
    <property type="protein sequence ID" value="BDA78505.1"/>
    <property type="molecule type" value="Genomic_DNA"/>
</dbReference>
<proteinExistence type="predicted"/>